<organism evidence="2 3">
    <name type="scientific">Puccinia sorghi</name>
    <dbReference type="NCBI Taxonomy" id="27349"/>
    <lineage>
        <taxon>Eukaryota</taxon>
        <taxon>Fungi</taxon>
        <taxon>Dikarya</taxon>
        <taxon>Basidiomycota</taxon>
        <taxon>Pucciniomycotina</taxon>
        <taxon>Pucciniomycetes</taxon>
        <taxon>Pucciniales</taxon>
        <taxon>Pucciniaceae</taxon>
        <taxon>Puccinia</taxon>
    </lineage>
</organism>
<dbReference type="Proteomes" id="UP000037035">
    <property type="component" value="Unassembled WGS sequence"/>
</dbReference>
<keyword evidence="3" id="KW-1185">Reference proteome</keyword>
<proteinExistence type="predicted"/>
<gene>
    <name evidence="2" type="ORF">VP01_1014g1</name>
</gene>
<accession>A0A0L6VWB3</accession>
<feature type="non-terminal residue" evidence="2">
    <location>
        <position position="1"/>
    </location>
</feature>
<comment type="caution">
    <text evidence="2">The sequence shown here is derived from an EMBL/GenBank/DDBJ whole genome shotgun (WGS) entry which is preliminary data.</text>
</comment>
<dbReference type="EMBL" id="LAVV01000166">
    <property type="protein sequence ID" value="KNZ64565.1"/>
    <property type="molecule type" value="Genomic_DNA"/>
</dbReference>
<evidence type="ECO:0000313" key="2">
    <source>
        <dbReference type="EMBL" id="KNZ64565.1"/>
    </source>
</evidence>
<reference evidence="2 3" key="1">
    <citation type="submission" date="2015-08" db="EMBL/GenBank/DDBJ databases">
        <title>Next Generation Sequencing and Analysis of the Genome of Puccinia sorghi L Schw, the Causal Agent of Maize Common Rust.</title>
        <authorList>
            <person name="Rochi L."/>
            <person name="Burguener G."/>
            <person name="Darino M."/>
            <person name="Turjanski A."/>
            <person name="Kreff E."/>
            <person name="Dieguez M.J."/>
            <person name="Sacco F."/>
        </authorList>
    </citation>
    <scope>NUCLEOTIDE SEQUENCE [LARGE SCALE GENOMIC DNA]</scope>
    <source>
        <strain evidence="2 3">RO10H11247</strain>
    </source>
</reference>
<dbReference type="InterPro" id="IPR046798">
    <property type="entry name" value="2OG-FeII_Oxy_6"/>
</dbReference>
<dbReference type="AlphaFoldDB" id="A0A0L6VWB3"/>
<name>A0A0L6VWB3_9BASI</name>
<sequence length="259" mass="28772">PPHLCTFPINKDKDNLIFFYQHSFMYPRSLSTWSLFPLAPGEVICAIGWRNSQDFLHIVGQYIKKLTQEVKSLATTSIIFPPFLLKKQPNSHEKYNIPYFDSLQFQDNPGPLSCSPHLTFNINGFFKPPMLIKKTSWSILLLPGNLNQFKKMEGFTNFSTVSLGDISGSEAQDDVTQCETCKKEEKMKSQVVESVSGNDGVGVVGRFLCRQDPRRVSDTQSGGGVTICDDSSALPLHGVTWRTLNAPPTQLGPTAPGAK</sequence>
<protein>
    <recommendedName>
        <fullName evidence="1">Tet-like 2OG-Fe(II) oxygenase domain-containing protein</fullName>
    </recommendedName>
</protein>
<dbReference type="Pfam" id="PF20515">
    <property type="entry name" value="2OG-FeII_Oxy_6"/>
    <property type="match status" value="1"/>
</dbReference>
<evidence type="ECO:0000313" key="3">
    <source>
        <dbReference type="Proteomes" id="UP000037035"/>
    </source>
</evidence>
<evidence type="ECO:0000259" key="1">
    <source>
        <dbReference type="Pfam" id="PF20515"/>
    </source>
</evidence>
<feature type="domain" description="Tet-like 2OG-Fe(II) oxygenase" evidence="1">
    <location>
        <begin position="20"/>
        <end position="129"/>
    </location>
</feature>
<dbReference type="VEuPathDB" id="FungiDB:VP01_1014g1"/>